<protein>
    <submittedName>
        <fullName evidence="2">Uncharacterized protein</fullName>
    </submittedName>
</protein>
<gene>
    <name evidence="2" type="ORF">PINE0816_LOCUS6899</name>
</gene>
<reference evidence="2" key="1">
    <citation type="submission" date="2021-01" db="EMBL/GenBank/DDBJ databases">
        <authorList>
            <person name="Corre E."/>
            <person name="Pelletier E."/>
            <person name="Niang G."/>
            <person name="Scheremetjew M."/>
            <person name="Finn R."/>
            <person name="Kale V."/>
            <person name="Holt S."/>
            <person name="Cochrane G."/>
            <person name="Meng A."/>
            <person name="Brown T."/>
            <person name="Cohen L."/>
        </authorList>
    </citation>
    <scope>NUCLEOTIDE SEQUENCE</scope>
    <source>
        <strain evidence="2">CCAP1064/1</strain>
    </source>
</reference>
<evidence type="ECO:0000313" key="2">
    <source>
        <dbReference type="EMBL" id="CAD8410776.1"/>
    </source>
</evidence>
<dbReference type="EMBL" id="HBEL01014410">
    <property type="protein sequence ID" value="CAD8410776.1"/>
    <property type="molecule type" value="Transcribed_RNA"/>
</dbReference>
<accession>A0A7S0C411</accession>
<feature type="compositionally biased region" description="Polar residues" evidence="1">
    <location>
        <begin position="74"/>
        <end position="86"/>
    </location>
</feature>
<dbReference type="AlphaFoldDB" id="A0A7S0C411"/>
<name>A0A7S0C411_9STRA</name>
<organism evidence="2">
    <name type="scientific">Proboscia inermis</name>
    <dbReference type="NCBI Taxonomy" id="420281"/>
    <lineage>
        <taxon>Eukaryota</taxon>
        <taxon>Sar</taxon>
        <taxon>Stramenopiles</taxon>
        <taxon>Ochrophyta</taxon>
        <taxon>Bacillariophyta</taxon>
        <taxon>Coscinodiscophyceae</taxon>
        <taxon>Rhizosoleniophycidae</taxon>
        <taxon>Rhizosoleniales</taxon>
        <taxon>Rhizosoleniaceae</taxon>
        <taxon>Proboscia</taxon>
    </lineage>
</organism>
<evidence type="ECO:0000256" key="1">
    <source>
        <dbReference type="SAM" id="MobiDB-lite"/>
    </source>
</evidence>
<feature type="region of interest" description="Disordered" evidence="1">
    <location>
        <begin position="74"/>
        <end position="127"/>
    </location>
</feature>
<proteinExistence type="predicted"/>
<sequence>MMNTPSEYSTAALFTNNPKLFDLEAFKNLRREKPQTKAMKDINDLKQLQDDRLDQCADKGEFWEQCFMFGESSNINNDANSGQQDGTRAKRGLGNSEWRNGLDYQLISPTGAIQPGSSRGKTGPPTW</sequence>